<feature type="transmembrane region" description="Helical" evidence="1">
    <location>
        <begin position="127"/>
        <end position="146"/>
    </location>
</feature>
<gene>
    <name evidence="2" type="ORF">SAMN02745189_00214</name>
</gene>
<dbReference type="GO" id="GO:0015558">
    <property type="term" value="F:secondary active p-aminobenzoyl-glutamate transmembrane transporter activity"/>
    <property type="evidence" value="ECO:0007669"/>
    <property type="project" value="InterPro"/>
</dbReference>
<dbReference type="Pfam" id="PF03806">
    <property type="entry name" value="ABG_transport"/>
    <property type="match status" value="1"/>
</dbReference>
<feature type="transmembrane region" description="Helical" evidence="1">
    <location>
        <begin position="167"/>
        <end position="184"/>
    </location>
</feature>
<reference evidence="2 3" key="1">
    <citation type="submission" date="2016-11" db="EMBL/GenBank/DDBJ databases">
        <authorList>
            <person name="Jaros S."/>
            <person name="Januszkiewicz K."/>
            <person name="Wedrychowicz H."/>
        </authorList>
    </citation>
    <scope>NUCLEOTIDE SEQUENCE [LARGE SCALE GENOMIC DNA]</scope>
    <source>
        <strain evidence="2 3">DSM 16010</strain>
    </source>
</reference>
<evidence type="ECO:0000313" key="2">
    <source>
        <dbReference type="EMBL" id="SHL44494.1"/>
    </source>
</evidence>
<keyword evidence="1" id="KW-0812">Transmembrane</keyword>
<dbReference type="AlphaFoldDB" id="A0A1M7AP20"/>
<sequence>MLAELSTAAAATIDPAYAETMNVTMNWFFIATSVFVLTLVGWFVSDKIVEPRLGKFSLSDGADTDEEEEDYMAPLTKVEKRGMLLAFISVIVGLILAASLVAFPASPMRGDEGAYLDTIIQSPFMDALVPIIAILFFIPGLVYGIVTRTIRNDKDVAAQMTKTMASMGMFIVLAFTAGQFVAYFNESNLGLVIGVYGADMLENMNLTGIPLIIGFVLVTAFINLFVGSASAKWAMMAPIFVPIMMQLGYSPELTTMAYRVADSSTNIITPLMTYFAIIIAFAQRYDRNIGIGTLISVMVPYSIFFLVTWSIMLIVWMLLGIPLGPDAPIHYPG</sequence>
<evidence type="ECO:0000313" key="3">
    <source>
        <dbReference type="Proteomes" id="UP000184206"/>
    </source>
</evidence>
<dbReference type="PANTHER" id="PTHR30282">
    <property type="entry name" value="P-AMINOBENZOYL GLUTAMATE TRANSPORTER"/>
    <property type="match status" value="1"/>
</dbReference>
<feature type="transmembrane region" description="Helical" evidence="1">
    <location>
        <begin position="263"/>
        <end position="282"/>
    </location>
</feature>
<dbReference type="EMBL" id="FRCF01000002">
    <property type="protein sequence ID" value="SHL44494.1"/>
    <property type="molecule type" value="Genomic_DNA"/>
</dbReference>
<feature type="transmembrane region" description="Helical" evidence="1">
    <location>
        <begin position="28"/>
        <end position="45"/>
    </location>
</feature>
<feature type="transmembrane region" description="Helical" evidence="1">
    <location>
        <begin position="233"/>
        <end position="251"/>
    </location>
</feature>
<dbReference type="GO" id="GO:1902604">
    <property type="term" value="P:p-aminobenzoyl-glutamate transmembrane transport"/>
    <property type="evidence" value="ECO:0007669"/>
    <property type="project" value="InterPro"/>
</dbReference>
<keyword evidence="1" id="KW-0472">Membrane</keyword>
<dbReference type="PANTHER" id="PTHR30282:SF0">
    <property type="entry name" value="P-AMINOBENZOYL-GLUTAMATE TRANSPORT PROTEIN"/>
    <property type="match status" value="1"/>
</dbReference>
<evidence type="ECO:0000256" key="1">
    <source>
        <dbReference type="SAM" id="Phobius"/>
    </source>
</evidence>
<keyword evidence="3" id="KW-1185">Reference proteome</keyword>
<protein>
    <submittedName>
        <fullName evidence="2">p-Aminobenzoyl-glutamate transporter family</fullName>
    </submittedName>
</protein>
<dbReference type="Proteomes" id="UP000184206">
    <property type="component" value="Unassembled WGS sequence"/>
</dbReference>
<dbReference type="InterPro" id="IPR004697">
    <property type="entry name" value="AbgT"/>
</dbReference>
<feature type="transmembrane region" description="Helical" evidence="1">
    <location>
        <begin position="84"/>
        <end position="107"/>
    </location>
</feature>
<proteinExistence type="predicted"/>
<accession>A0A1M7AP20</accession>
<organism evidence="2 3">
    <name type="scientific">Lacicoccus alkaliphilus DSM 16010</name>
    <dbReference type="NCBI Taxonomy" id="1123231"/>
    <lineage>
        <taxon>Bacteria</taxon>
        <taxon>Bacillati</taxon>
        <taxon>Bacillota</taxon>
        <taxon>Bacilli</taxon>
        <taxon>Bacillales</taxon>
        <taxon>Salinicoccaceae</taxon>
        <taxon>Lacicoccus</taxon>
    </lineage>
</organism>
<feature type="transmembrane region" description="Helical" evidence="1">
    <location>
        <begin position="204"/>
        <end position="226"/>
    </location>
</feature>
<keyword evidence="1" id="KW-1133">Transmembrane helix</keyword>
<name>A0A1M7AP20_9BACL</name>
<feature type="transmembrane region" description="Helical" evidence="1">
    <location>
        <begin position="294"/>
        <end position="319"/>
    </location>
</feature>
<dbReference type="STRING" id="1123231.SAMN02745189_00214"/>